<evidence type="ECO:0000313" key="1">
    <source>
        <dbReference type="EMBL" id="MCU6791450.1"/>
    </source>
</evidence>
<name>A0ABT2U9Z2_9BACL</name>
<reference evidence="1 2" key="1">
    <citation type="submission" date="2022-09" db="EMBL/GenBank/DDBJ databases">
        <authorList>
            <person name="Han X.L."/>
            <person name="Wang Q."/>
            <person name="Lu T."/>
        </authorList>
    </citation>
    <scope>NUCLEOTIDE SEQUENCE [LARGE SCALE GENOMIC DNA]</scope>
    <source>
        <strain evidence="1 2">WQ 127069</strain>
    </source>
</reference>
<organism evidence="1 2">
    <name type="scientific">Paenibacillus baimaensis</name>
    <dbReference type="NCBI Taxonomy" id="2982185"/>
    <lineage>
        <taxon>Bacteria</taxon>
        <taxon>Bacillati</taxon>
        <taxon>Bacillota</taxon>
        <taxon>Bacilli</taxon>
        <taxon>Bacillales</taxon>
        <taxon>Paenibacillaceae</taxon>
        <taxon>Paenibacillus</taxon>
    </lineage>
</organism>
<sequence length="77" mass="8731">MAVHTDLVTIRFRHNTSRVPIITGFCVIGSASPCRNLLVINGSVRRVSRCLRRNGFVLLSSHRNSLLFRRTRHTPSC</sequence>
<comment type="caution">
    <text evidence="1">The sequence shown here is derived from an EMBL/GenBank/DDBJ whole genome shotgun (WGS) entry which is preliminary data.</text>
</comment>
<proteinExistence type="predicted"/>
<evidence type="ECO:0000313" key="2">
    <source>
        <dbReference type="Proteomes" id="UP001652445"/>
    </source>
</evidence>
<protein>
    <submittedName>
        <fullName evidence="1">Uncharacterized protein</fullName>
    </submittedName>
</protein>
<keyword evidence="2" id="KW-1185">Reference proteome</keyword>
<dbReference type="Proteomes" id="UP001652445">
    <property type="component" value="Unassembled WGS sequence"/>
</dbReference>
<dbReference type="RefSeq" id="WP_262683000.1">
    <property type="nucleotide sequence ID" value="NZ_JAOQIO010000007.1"/>
</dbReference>
<accession>A0ABT2U9Z2</accession>
<dbReference type="EMBL" id="JAOQIO010000007">
    <property type="protein sequence ID" value="MCU6791450.1"/>
    <property type="molecule type" value="Genomic_DNA"/>
</dbReference>
<gene>
    <name evidence="1" type="ORF">OB236_04820</name>
</gene>